<dbReference type="EMBL" id="APVH01000009">
    <property type="protein sequence ID" value="EPX85390.1"/>
    <property type="molecule type" value="Genomic_DNA"/>
</dbReference>
<keyword evidence="3" id="KW-1185">Reference proteome</keyword>
<evidence type="ECO:0000313" key="3">
    <source>
        <dbReference type="Proteomes" id="UP000015347"/>
    </source>
</evidence>
<protein>
    <submittedName>
        <fullName evidence="2">Uncharacterized protein</fullName>
    </submittedName>
</protein>
<comment type="caution">
    <text evidence="2">The sequence shown here is derived from an EMBL/GenBank/DDBJ whole genome shotgun (WGS) entry which is preliminary data.</text>
</comment>
<feature type="region of interest" description="Disordered" evidence="1">
    <location>
        <begin position="85"/>
        <end position="110"/>
    </location>
</feature>
<sequence>MNSELTATLEEKYPAPPDPTPMKVAFQRLYRLMDWIQSAESDGEQDTRLKEANVILHMEGAEIMLRFSTARDEYGNREIFMTHGKGGGINASEFRRQGPPSWELPPAEND</sequence>
<gene>
    <name evidence="2" type="ORF">Salmuc_02770</name>
</gene>
<reference evidence="3" key="1">
    <citation type="journal article" date="2014" name="Stand. Genomic Sci.">
        <title>Genome sequence of the exopolysaccharide-producing Salipiger mucosus type strain (DSM 16094(T)), a moderately halophilic member of the Roseobacter clade.</title>
        <authorList>
            <person name="Riedel T."/>
            <person name="Spring S."/>
            <person name="Fiebig A."/>
            <person name="Petersen J."/>
            <person name="Kyrpides N.C."/>
            <person name="Goker M."/>
            <person name="Klenk H.P."/>
        </authorList>
    </citation>
    <scope>NUCLEOTIDE SEQUENCE [LARGE SCALE GENOMIC DNA]</scope>
    <source>
        <strain evidence="3">DSM 16094</strain>
    </source>
</reference>
<feature type="region of interest" description="Disordered" evidence="1">
    <location>
        <begin position="1"/>
        <end position="20"/>
    </location>
</feature>
<dbReference type="Proteomes" id="UP000015347">
    <property type="component" value="Unassembled WGS sequence"/>
</dbReference>
<evidence type="ECO:0000256" key="1">
    <source>
        <dbReference type="SAM" id="MobiDB-lite"/>
    </source>
</evidence>
<evidence type="ECO:0000313" key="2">
    <source>
        <dbReference type="EMBL" id="EPX85390.1"/>
    </source>
</evidence>
<dbReference type="HOGENOM" id="CLU_2169285_0_0_5"/>
<accession>S9S5C3</accession>
<dbReference type="AlphaFoldDB" id="S9S5C3"/>
<organism evidence="2 3">
    <name type="scientific">Salipiger mucosus DSM 16094</name>
    <dbReference type="NCBI Taxonomy" id="1123237"/>
    <lineage>
        <taxon>Bacteria</taxon>
        <taxon>Pseudomonadati</taxon>
        <taxon>Pseudomonadota</taxon>
        <taxon>Alphaproteobacteria</taxon>
        <taxon>Rhodobacterales</taxon>
        <taxon>Roseobacteraceae</taxon>
        <taxon>Salipiger</taxon>
    </lineage>
</organism>
<name>S9S5C3_9RHOB</name>
<proteinExistence type="predicted"/>